<dbReference type="Gene3D" id="3.40.190.10">
    <property type="entry name" value="Periplasmic binding protein-like II"/>
    <property type="match status" value="2"/>
</dbReference>
<evidence type="ECO:0000256" key="2">
    <source>
        <dbReference type="ARBA" id="ARBA00008520"/>
    </source>
</evidence>
<organism evidence="8 9">
    <name type="scientific">Maridesulfovibrio salexigens (strain ATCC 14822 / DSM 2638 / NCIMB 8403 / VKM B-1763)</name>
    <name type="common">Desulfovibrio salexigens</name>
    <dbReference type="NCBI Taxonomy" id="526222"/>
    <lineage>
        <taxon>Bacteria</taxon>
        <taxon>Pseudomonadati</taxon>
        <taxon>Thermodesulfobacteriota</taxon>
        <taxon>Desulfovibrionia</taxon>
        <taxon>Desulfovibrionales</taxon>
        <taxon>Desulfovibrionaceae</taxon>
        <taxon>Maridesulfovibrio</taxon>
    </lineage>
</organism>
<dbReference type="AlphaFoldDB" id="C6BXL2"/>
<gene>
    <name evidence="8" type="ordered locus">Desal_0503</name>
</gene>
<evidence type="ECO:0000256" key="5">
    <source>
        <dbReference type="ARBA" id="ARBA00049629"/>
    </source>
</evidence>
<keyword evidence="4 7" id="KW-0732">Signal</keyword>
<feature type="chain" id="PRO_5002959888" description="Probable sugar-binding periplasmic protein" evidence="7">
    <location>
        <begin position="27"/>
        <end position="420"/>
    </location>
</feature>
<evidence type="ECO:0000256" key="1">
    <source>
        <dbReference type="ARBA" id="ARBA00004418"/>
    </source>
</evidence>
<dbReference type="Proteomes" id="UP000002601">
    <property type="component" value="Chromosome"/>
</dbReference>
<evidence type="ECO:0000313" key="8">
    <source>
        <dbReference type="EMBL" id="ACS78570.1"/>
    </source>
</evidence>
<dbReference type="PANTHER" id="PTHR43649">
    <property type="entry name" value="ARABINOSE-BINDING PROTEIN-RELATED"/>
    <property type="match status" value="1"/>
</dbReference>
<dbReference type="STRING" id="526222.Desal_0503"/>
<feature type="signal peptide" evidence="7">
    <location>
        <begin position="1"/>
        <end position="26"/>
    </location>
</feature>
<evidence type="ECO:0000313" key="9">
    <source>
        <dbReference type="Proteomes" id="UP000002601"/>
    </source>
</evidence>
<dbReference type="InterPro" id="IPR006059">
    <property type="entry name" value="SBP"/>
</dbReference>
<protein>
    <recommendedName>
        <fullName evidence="6">Probable sugar-binding periplasmic protein</fullName>
    </recommendedName>
</protein>
<keyword evidence="9" id="KW-1185">Reference proteome</keyword>
<keyword evidence="3" id="KW-0813">Transport</keyword>
<dbReference type="Pfam" id="PF01547">
    <property type="entry name" value="SBP_bac_1"/>
    <property type="match status" value="1"/>
</dbReference>
<evidence type="ECO:0000256" key="7">
    <source>
        <dbReference type="SAM" id="SignalP"/>
    </source>
</evidence>
<dbReference type="InterPro" id="IPR050490">
    <property type="entry name" value="Bact_solute-bd_prot1"/>
</dbReference>
<sequence length="420" mass="45987">MKQSLIKLCLVFAAVVLLAVPQVSQAKELKGDLEIFSWWAGDEGPALQALIGLYKGQYPNVNVIDATVTGGSGVNARAVLKTRMLGGEPPDSFQVHAGQELIGTWVKSDRMEDLTFLFKEEGWMDAFPKGLIKLIGTDKGIWSVPVNVHRSNVMWYIPANLKKWGVEVPKNWNDFLKIAPKLQKEGIVPLAMGQNWTATHLWESVVIASIGAEKWNDLWSGKMKFNSPEMIKAWELFGKILPYTNKDAASLSWQQATDMVIDGRAAFNIMGDWAAGYMSTTKKMVPGKDFGWIASPDTEGVFIFLADSFGLPKGAPNRDNAIAWLKLLGSKKGSDTFNPLKGSISARVDTDLSKYNVYLQSAAKDFAKDAVAASLIHGAAANETFVGSFAQVMEMFLKTKNAKATAMACQQLADKAKIGQ</sequence>
<comment type="subcellular location">
    <subcellularLocation>
        <location evidence="1">Periplasm</location>
    </subcellularLocation>
</comment>
<dbReference type="eggNOG" id="COG1653">
    <property type="taxonomic scope" value="Bacteria"/>
</dbReference>
<evidence type="ECO:0000256" key="4">
    <source>
        <dbReference type="ARBA" id="ARBA00022729"/>
    </source>
</evidence>
<reference evidence="8 9" key="1">
    <citation type="submission" date="2009-06" db="EMBL/GenBank/DDBJ databases">
        <title>Complete sequence of Desulfovibrio salexigens DSM 2638.</title>
        <authorList>
            <consortium name="US DOE Joint Genome Institute"/>
            <person name="Lucas S."/>
            <person name="Copeland A."/>
            <person name="Lapidus A."/>
            <person name="Glavina del Rio T."/>
            <person name="Tice H."/>
            <person name="Bruce D."/>
            <person name="Goodwin L."/>
            <person name="Pitluck S."/>
            <person name="Munk A.C."/>
            <person name="Brettin T."/>
            <person name="Detter J.C."/>
            <person name="Han C."/>
            <person name="Tapia R."/>
            <person name="Larimer F."/>
            <person name="Land M."/>
            <person name="Hauser L."/>
            <person name="Kyrpides N."/>
            <person name="Anderson I."/>
            <person name="Wall J.D."/>
            <person name="Arkin A.P."/>
            <person name="Dehal P."/>
            <person name="Chivian D."/>
            <person name="Giles B."/>
            <person name="Hazen T.C."/>
        </authorList>
    </citation>
    <scope>NUCLEOTIDE SEQUENCE [LARGE SCALE GENOMIC DNA]</scope>
    <source>
        <strain evidence="9">ATCC 14822 / DSM 2638 / NCIMB 8403 / VKM B-1763</strain>
    </source>
</reference>
<dbReference type="RefSeq" id="WP_015850389.1">
    <property type="nucleotide sequence ID" value="NC_012881.1"/>
</dbReference>
<dbReference type="HOGENOM" id="CLU_031285_15_1_7"/>
<name>C6BXL2_MARSD</name>
<proteinExistence type="inferred from homology"/>
<dbReference type="SUPFAM" id="SSF53850">
    <property type="entry name" value="Periplasmic binding protein-like II"/>
    <property type="match status" value="1"/>
</dbReference>
<dbReference type="KEGG" id="dsa:Desal_0503"/>
<dbReference type="OrthoDB" id="9811951at2"/>
<dbReference type="PANTHER" id="PTHR43649:SF28">
    <property type="entry name" value="BINDING PROTEIN COMPONENT OF ABC SUGAR TRANSPORTER-RELATED"/>
    <property type="match status" value="1"/>
</dbReference>
<comment type="function">
    <text evidence="5">Part of a binding-protein-dependent transport system for a sugar.</text>
</comment>
<dbReference type="GO" id="GO:0042597">
    <property type="term" value="C:periplasmic space"/>
    <property type="evidence" value="ECO:0007669"/>
    <property type="project" value="UniProtKB-SubCell"/>
</dbReference>
<comment type="similarity">
    <text evidence="2">Belongs to the bacterial solute-binding protein 1 family.</text>
</comment>
<evidence type="ECO:0000256" key="6">
    <source>
        <dbReference type="ARBA" id="ARBA00049753"/>
    </source>
</evidence>
<dbReference type="EMBL" id="CP001649">
    <property type="protein sequence ID" value="ACS78570.1"/>
    <property type="molecule type" value="Genomic_DNA"/>
</dbReference>
<accession>C6BXL2</accession>
<evidence type="ECO:0000256" key="3">
    <source>
        <dbReference type="ARBA" id="ARBA00022448"/>
    </source>
</evidence>